<evidence type="ECO:0000256" key="2">
    <source>
        <dbReference type="ARBA" id="ARBA00022679"/>
    </source>
</evidence>
<dbReference type="InterPro" id="IPR013751">
    <property type="entry name" value="ACP_syn_III_N"/>
</dbReference>
<dbReference type="RefSeq" id="WP_055545249.1">
    <property type="nucleotide sequence ID" value="NZ_CP023699.1"/>
</dbReference>
<organism evidence="6 7">
    <name type="scientific">Streptomyces kanamyceticus</name>
    <dbReference type="NCBI Taxonomy" id="1967"/>
    <lineage>
        <taxon>Bacteria</taxon>
        <taxon>Bacillati</taxon>
        <taxon>Actinomycetota</taxon>
        <taxon>Actinomycetes</taxon>
        <taxon>Kitasatosporales</taxon>
        <taxon>Streptomycetaceae</taxon>
        <taxon>Streptomyces</taxon>
    </lineage>
</organism>
<dbReference type="KEGG" id="ska:CP970_01610"/>
<keyword evidence="2" id="KW-0808">Transferase</keyword>
<dbReference type="InterPro" id="IPR013747">
    <property type="entry name" value="ACP_syn_III_C"/>
</dbReference>
<dbReference type="PANTHER" id="PTHR34069">
    <property type="entry name" value="3-OXOACYL-[ACYL-CARRIER-PROTEIN] SYNTHASE 3"/>
    <property type="match status" value="1"/>
</dbReference>
<evidence type="ECO:0000313" key="6">
    <source>
        <dbReference type="EMBL" id="QEU89815.1"/>
    </source>
</evidence>
<dbReference type="SUPFAM" id="SSF53901">
    <property type="entry name" value="Thiolase-like"/>
    <property type="match status" value="1"/>
</dbReference>
<protein>
    <submittedName>
        <fullName evidence="6">3-oxoacyl-ACP synthase</fullName>
    </submittedName>
</protein>
<sequence>MAGVVDFCTVLPSARITVQQMAGKSGLPEEAVRAITTCDSIPVLAAGEREWELALRAARTVLERNRIPPSEVRTVIYAGSGEWETSMWSPAAKVAHELGIERAYCFELANHCNAMTAAVQFACDGLGSRPDEYALVLIGDRASTMLDYGEAAARELFNNGDASGAILLSASAPLAEVLGSRMVTDPSWCDYYTGVREGDKVVVRRHGHREGLGEAYMEHFGALIDDVLASLGKDLTDVDRLLVTHGNRNIHEGLLRSLGLPASKSVFLYDRLGHMGNADTLIAMRELITRDSLDRGDLVLHATSALGFSWGVMAMEYRGLEG</sequence>
<feature type="domain" description="Beta-ketoacyl-[acyl-carrier-protein] synthase III C-terminal" evidence="4">
    <location>
        <begin position="230"/>
        <end position="317"/>
    </location>
</feature>
<evidence type="ECO:0000256" key="1">
    <source>
        <dbReference type="ARBA" id="ARBA00022490"/>
    </source>
</evidence>
<dbReference type="Gene3D" id="3.40.47.10">
    <property type="match status" value="2"/>
</dbReference>
<keyword evidence="1" id="KW-0963">Cytoplasm</keyword>
<dbReference type="PANTHER" id="PTHR34069:SF2">
    <property type="entry name" value="BETA-KETOACYL-[ACYL-CARRIER-PROTEIN] SYNTHASE III"/>
    <property type="match status" value="1"/>
</dbReference>
<name>A0A5J6G761_STRKN</name>
<dbReference type="EMBL" id="CP023699">
    <property type="protein sequence ID" value="QEU89815.1"/>
    <property type="molecule type" value="Genomic_DNA"/>
</dbReference>
<dbReference type="GO" id="GO:0006633">
    <property type="term" value="P:fatty acid biosynthetic process"/>
    <property type="evidence" value="ECO:0007669"/>
    <property type="project" value="InterPro"/>
</dbReference>
<evidence type="ECO:0000259" key="4">
    <source>
        <dbReference type="Pfam" id="PF08541"/>
    </source>
</evidence>
<keyword evidence="3" id="KW-0012">Acyltransferase</keyword>
<proteinExistence type="predicted"/>
<gene>
    <name evidence="6" type="ORF">CP970_01610</name>
</gene>
<dbReference type="InterPro" id="IPR016039">
    <property type="entry name" value="Thiolase-like"/>
</dbReference>
<evidence type="ECO:0000259" key="5">
    <source>
        <dbReference type="Pfam" id="PF08545"/>
    </source>
</evidence>
<dbReference type="GO" id="GO:0004315">
    <property type="term" value="F:3-oxoacyl-[acyl-carrier-protein] synthase activity"/>
    <property type="evidence" value="ECO:0007669"/>
    <property type="project" value="InterPro"/>
</dbReference>
<feature type="domain" description="Beta-ketoacyl-[acyl-carrier-protein] synthase III N-terminal" evidence="5">
    <location>
        <begin position="106"/>
        <end position="185"/>
    </location>
</feature>
<evidence type="ECO:0000313" key="7">
    <source>
        <dbReference type="Proteomes" id="UP000325529"/>
    </source>
</evidence>
<dbReference type="Proteomes" id="UP000325529">
    <property type="component" value="Chromosome"/>
</dbReference>
<dbReference type="Pfam" id="PF08545">
    <property type="entry name" value="ACP_syn_III"/>
    <property type="match status" value="1"/>
</dbReference>
<keyword evidence="7" id="KW-1185">Reference proteome</keyword>
<dbReference type="GO" id="GO:0044550">
    <property type="term" value="P:secondary metabolite biosynthetic process"/>
    <property type="evidence" value="ECO:0007669"/>
    <property type="project" value="TreeGrafter"/>
</dbReference>
<dbReference type="OrthoDB" id="7055207at2"/>
<accession>A0A5J6G761</accession>
<evidence type="ECO:0000256" key="3">
    <source>
        <dbReference type="ARBA" id="ARBA00023315"/>
    </source>
</evidence>
<dbReference type="Pfam" id="PF08541">
    <property type="entry name" value="ACP_syn_III_C"/>
    <property type="match status" value="1"/>
</dbReference>
<reference evidence="6 7" key="1">
    <citation type="submission" date="2017-09" db="EMBL/GenBank/DDBJ databases">
        <authorList>
            <person name="Lee N."/>
            <person name="Cho B.-K."/>
        </authorList>
    </citation>
    <scope>NUCLEOTIDE SEQUENCE [LARGE SCALE GENOMIC DNA]</scope>
    <source>
        <strain evidence="6 7">ATCC 12853</strain>
    </source>
</reference>
<dbReference type="AlphaFoldDB" id="A0A5J6G761"/>